<evidence type="ECO:0000313" key="3">
    <source>
        <dbReference type="Proteomes" id="UP001597296"/>
    </source>
</evidence>
<organism evidence="2 3">
    <name type="scientific">Phaeospirillum tilakii</name>
    <dbReference type="NCBI Taxonomy" id="741673"/>
    <lineage>
        <taxon>Bacteria</taxon>
        <taxon>Pseudomonadati</taxon>
        <taxon>Pseudomonadota</taxon>
        <taxon>Alphaproteobacteria</taxon>
        <taxon>Rhodospirillales</taxon>
        <taxon>Rhodospirillaceae</taxon>
        <taxon>Phaeospirillum</taxon>
    </lineage>
</organism>
<evidence type="ECO:0000256" key="1">
    <source>
        <dbReference type="HAMAP-Rule" id="MF_00934"/>
    </source>
</evidence>
<feature type="binding site" evidence="1">
    <location>
        <position position="100"/>
    </location>
    <ligand>
        <name>S-adenosyl-L-methionine</name>
        <dbReference type="ChEBI" id="CHEBI:59789"/>
    </ligand>
</feature>
<dbReference type="RefSeq" id="WP_377314081.1">
    <property type="nucleotide sequence ID" value="NZ_JBHUIY010000003.1"/>
</dbReference>
<accession>A0ABW5C6V4</accession>
<dbReference type="HAMAP" id="MF_00934">
    <property type="entry name" value="23SrRNA_methyltr_J"/>
    <property type="match status" value="1"/>
</dbReference>
<keyword evidence="1" id="KW-0694">RNA-binding</keyword>
<comment type="caution">
    <text evidence="2">The sequence shown here is derived from an EMBL/GenBank/DDBJ whole genome shotgun (WGS) entry which is preliminary data.</text>
</comment>
<dbReference type="GO" id="GO:0036307">
    <property type="term" value="F:23S rRNA (adenine(2030)-N(6))-methyltransferase activity"/>
    <property type="evidence" value="ECO:0007669"/>
    <property type="project" value="UniProtKB-EC"/>
</dbReference>
<dbReference type="EC" id="2.1.1.266" evidence="1"/>
<dbReference type="SUPFAM" id="SSF53335">
    <property type="entry name" value="S-adenosyl-L-methionine-dependent methyltransferases"/>
    <property type="match status" value="1"/>
</dbReference>
<comment type="catalytic activity">
    <reaction evidence="1">
        <text>adenosine(2030) in 23S rRNA + S-adenosyl-L-methionine = N(6)-methyladenosine(2030) in 23S rRNA + S-adenosyl-L-homocysteine + H(+)</text>
        <dbReference type="Rhea" id="RHEA:43736"/>
        <dbReference type="Rhea" id="RHEA-COMP:10668"/>
        <dbReference type="Rhea" id="RHEA-COMP:10669"/>
        <dbReference type="ChEBI" id="CHEBI:15378"/>
        <dbReference type="ChEBI" id="CHEBI:57856"/>
        <dbReference type="ChEBI" id="CHEBI:59789"/>
        <dbReference type="ChEBI" id="CHEBI:74411"/>
        <dbReference type="ChEBI" id="CHEBI:74449"/>
        <dbReference type="EC" id="2.1.1.266"/>
    </reaction>
</comment>
<feature type="binding site" evidence="1">
    <location>
        <begin position="143"/>
        <end position="144"/>
    </location>
    <ligand>
        <name>S-adenosyl-L-methionine</name>
        <dbReference type="ChEBI" id="CHEBI:59789"/>
    </ligand>
</feature>
<feature type="binding site" evidence="1">
    <location>
        <position position="41"/>
    </location>
    <ligand>
        <name>S-adenosyl-L-methionine</name>
        <dbReference type="ChEBI" id="CHEBI:59789"/>
    </ligand>
</feature>
<feature type="binding site" evidence="1">
    <location>
        <position position="18"/>
    </location>
    <ligand>
        <name>S-adenosyl-L-methionine</name>
        <dbReference type="ChEBI" id="CHEBI:59789"/>
    </ligand>
</feature>
<feature type="active site" description="Proton acceptor" evidence="1">
    <location>
        <position position="164"/>
    </location>
</feature>
<protein>
    <recommendedName>
        <fullName evidence="1">Ribosomal RNA large subunit methyltransferase J</fullName>
        <ecNumber evidence="1">2.1.1.266</ecNumber>
    </recommendedName>
    <alternativeName>
        <fullName evidence="1">23S rRNA (adenine(2030)-N6)-methyltransferase</fullName>
    </alternativeName>
    <alternativeName>
        <fullName evidence="1">23S rRNA m6A2030 methyltransferase</fullName>
    </alternativeName>
</protein>
<keyword evidence="3" id="KW-1185">Reference proteome</keyword>
<dbReference type="PANTHER" id="PTHR37426:SF1">
    <property type="entry name" value="RIBOSOMAL RNA LARGE SUBUNIT METHYLTRANSFERASE J"/>
    <property type="match status" value="1"/>
</dbReference>
<feature type="binding site" evidence="1">
    <location>
        <position position="118"/>
    </location>
    <ligand>
        <name>S-adenosyl-L-methionine</name>
        <dbReference type="ChEBI" id="CHEBI:59789"/>
    </ligand>
</feature>
<dbReference type="InterPro" id="IPR029063">
    <property type="entry name" value="SAM-dependent_MTases_sf"/>
</dbReference>
<feature type="binding site" evidence="1">
    <location>
        <position position="164"/>
    </location>
    <ligand>
        <name>S-adenosyl-L-methionine</name>
        <dbReference type="ChEBI" id="CHEBI:59789"/>
    </ligand>
</feature>
<proteinExistence type="inferred from homology"/>
<dbReference type="Gene3D" id="3.40.50.150">
    <property type="entry name" value="Vaccinia Virus protein VP39"/>
    <property type="match status" value="1"/>
</dbReference>
<dbReference type="PANTHER" id="PTHR37426">
    <property type="entry name" value="RIBOSOMAL RNA LARGE SUBUNIT METHYLTRANSFERASE J"/>
    <property type="match status" value="1"/>
</dbReference>
<dbReference type="InterPro" id="IPR007473">
    <property type="entry name" value="RlmJ"/>
</dbReference>
<keyword evidence="1 2" id="KW-0808">Transferase</keyword>
<reference evidence="3" key="1">
    <citation type="journal article" date="2019" name="Int. J. Syst. Evol. Microbiol.">
        <title>The Global Catalogue of Microorganisms (GCM) 10K type strain sequencing project: providing services to taxonomists for standard genome sequencing and annotation.</title>
        <authorList>
            <consortium name="The Broad Institute Genomics Platform"/>
            <consortium name="The Broad Institute Genome Sequencing Center for Infectious Disease"/>
            <person name="Wu L."/>
            <person name="Ma J."/>
        </authorList>
    </citation>
    <scope>NUCLEOTIDE SEQUENCE [LARGE SCALE GENOMIC DNA]</scope>
    <source>
        <strain evidence="3">KCTC 15012</strain>
    </source>
</reference>
<gene>
    <name evidence="1" type="primary">rlmJ</name>
    <name evidence="2" type="ORF">ACFSNB_02215</name>
</gene>
<evidence type="ECO:0000313" key="2">
    <source>
        <dbReference type="EMBL" id="MFD2232612.1"/>
    </source>
</evidence>
<feature type="site" description="Interaction with substrate rRNA" evidence="1">
    <location>
        <position position="3"/>
    </location>
</feature>
<dbReference type="Proteomes" id="UP001597296">
    <property type="component" value="Unassembled WGS sequence"/>
</dbReference>
<comment type="similarity">
    <text evidence="1">Belongs to the RlmJ family.</text>
</comment>
<keyword evidence="1" id="KW-0698">rRNA processing</keyword>
<keyword evidence="1" id="KW-0949">S-adenosyl-L-methionine</keyword>
<sequence>MNYRHAYHAGNFADVIKHAVLAQAVTALTRKETPFFVLDTHAGCGAYRLSAEAAQKTGEFKTGIARVLERAGDAPPALAPYLAALAAANPGGGLDHYPGSPALVRGLMRPQDRLALAELHPEDVVALRRTFAGDRRVGIHHLDGYQTVKALLPPPERRGLVLIDPPFERTDEFERLLTALGRIHRRWPQAIVLVWYPIKAAEPVDAFLDAVAAAGGPETVAVELLLRPATDPFRLNGSGLLVVNPPWGLAPALAELLPWLAGVLAPDQGSFRVRPLIAEAAGRV</sequence>
<dbReference type="Pfam" id="PF04378">
    <property type="entry name" value="RsmJ"/>
    <property type="match status" value="1"/>
</dbReference>
<comment type="function">
    <text evidence="1">Specifically methylates the adenine in position 2030 of 23S rRNA.</text>
</comment>
<keyword evidence="1 2" id="KW-0489">Methyltransferase</keyword>
<dbReference type="EMBL" id="JBHUIY010000003">
    <property type="protein sequence ID" value="MFD2232612.1"/>
    <property type="molecule type" value="Genomic_DNA"/>
</dbReference>
<comment type="subunit">
    <text evidence="1">Monomer.</text>
</comment>
<name>A0ABW5C6V4_9PROT</name>